<name>A0A0E9SLB2_ANGAN</name>
<reference evidence="1" key="1">
    <citation type="submission" date="2014-11" db="EMBL/GenBank/DDBJ databases">
        <authorList>
            <person name="Amaro Gonzalez C."/>
        </authorList>
    </citation>
    <scope>NUCLEOTIDE SEQUENCE</scope>
</reference>
<organism evidence="1">
    <name type="scientific">Anguilla anguilla</name>
    <name type="common">European freshwater eel</name>
    <name type="synonym">Muraena anguilla</name>
    <dbReference type="NCBI Taxonomy" id="7936"/>
    <lineage>
        <taxon>Eukaryota</taxon>
        <taxon>Metazoa</taxon>
        <taxon>Chordata</taxon>
        <taxon>Craniata</taxon>
        <taxon>Vertebrata</taxon>
        <taxon>Euteleostomi</taxon>
        <taxon>Actinopterygii</taxon>
        <taxon>Neopterygii</taxon>
        <taxon>Teleostei</taxon>
        <taxon>Anguilliformes</taxon>
        <taxon>Anguillidae</taxon>
        <taxon>Anguilla</taxon>
    </lineage>
</organism>
<proteinExistence type="predicted"/>
<sequence length="71" mass="8413">MICNPKTSINMEKICYNIIFFHYWWGLRACYFSPFWKQRGNERFRGFRLTISTEKSTLFKSLASFGSGSVL</sequence>
<reference evidence="1" key="2">
    <citation type="journal article" date="2015" name="Fish Shellfish Immunol.">
        <title>Early steps in the European eel (Anguilla anguilla)-Vibrio vulnificus interaction in the gills: Role of the RtxA13 toxin.</title>
        <authorList>
            <person name="Callol A."/>
            <person name="Pajuelo D."/>
            <person name="Ebbesson L."/>
            <person name="Teles M."/>
            <person name="MacKenzie S."/>
            <person name="Amaro C."/>
        </authorList>
    </citation>
    <scope>NUCLEOTIDE SEQUENCE</scope>
</reference>
<accession>A0A0E9SLB2</accession>
<protein>
    <submittedName>
        <fullName evidence="1">Uncharacterized protein</fullName>
    </submittedName>
</protein>
<dbReference type="EMBL" id="GBXM01067309">
    <property type="protein sequence ID" value="JAH41268.1"/>
    <property type="molecule type" value="Transcribed_RNA"/>
</dbReference>
<dbReference type="AlphaFoldDB" id="A0A0E9SLB2"/>
<evidence type="ECO:0000313" key="1">
    <source>
        <dbReference type="EMBL" id="JAH41268.1"/>
    </source>
</evidence>